<comment type="caution">
    <text evidence="2">The sequence shown here is derived from an EMBL/GenBank/DDBJ whole genome shotgun (WGS) entry which is preliminary data.</text>
</comment>
<accession>A0AAV5LHI9</accession>
<sequence>MVLAASGVVHEQLLQIAEPLLSDVPSGTYMEEPKSYYVGGDYRQQADSPSTHFALAFEVPGGWKNEKVAITITMTILQRYSWQKVAHFQAVIQGNGCTHGCSPDFASKAVDVAVEELTLVAKHGAVPQLQLQHAKEALQF</sequence>
<gene>
    <name evidence="2" type="ORF">SLEP1_g44712</name>
</gene>
<organism evidence="2 3">
    <name type="scientific">Rubroshorea leprosula</name>
    <dbReference type="NCBI Taxonomy" id="152421"/>
    <lineage>
        <taxon>Eukaryota</taxon>
        <taxon>Viridiplantae</taxon>
        <taxon>Streptophyta</taxon>
        <taxon>Embryophyta</taxon>
        <taxon>Tracheophyta</taxon>
        <taxon>Spermatophyta</taxon>
        <taxon>Magnoliopsida</taxon>
        <taxon>eudicotyledons</taxon>
        <taxon>Gunneridae</taxon>
        <taxon>Pentapetalae</taxon>
        <taxon>rosids</taxon>
        <taxon>malvids</taxon>
        <taxon>Malvales</taxon>
        <taxon>Dipterocarpaceae</taxon>
        <taxon>Rubroshorea</taxon>
    </lineage>
</organism>
<dbReference type="EMBL" id="BPVZ01000117">
    <property type="protein sequence ID" value="GKV36600.1"/>
    <property type="molecule type" value="Genomic_DNA"/>
</dbReference>
<protein>
    <recommendedName>
        <fullName evidence="1">Peptidase M16 C-terminal domain-containing protein</fullName>
    </recommendedName>
</protein>
<name>A0AAV5LHI9_9ROSI</name>
<dbReference type="Proteomes" id="UP001054252">
    <property type="component" value="Unassembled WGS sequence"/>
</dbReference>
<dbReference type="Pfam" id="PF05193">
    <property type="entry name" value="Peptidase_M16_C"/>
    <property type="match status" value="1"/>
</dbReference>
<keyword evidence="3" id="KW-1185">Reference proteome</keyword>
<dbReference type="GO" id="GO:0005739">
    <property type="term" value="C:mitochondrion"/>
    <property type="evidence" value="ECO:0007669"/>
    <property type="project" value="TreeGrafter"/>
</dbReference>
<dbReference type="Gene3D" id="3.30.830.10">
    <property type="entry name" value="Metalloenzyme, LuxS/M16 peptidase-like"/>
    <property type="match status" value="1"/>
</dbReference>
<dbReference type="AlphaFoldDB" id="A0AAV5LHI9"/>
<dbReference type="PANTHER" id="PTHR11851:SF203">
    <property type="entry name" value="MITOCHONDRIAL-PROCESSING PEPTIDASE SUBUNIT ALPHA-1, MITOCHONDRIAL-RELATED"/>
    <property type="match status" value="1"/>
</dbReference>
<dbReference type="InterPro" id="IPR050361">
    <property type="entry name" value="MPP/UQCRC_Complex"/>
</dbReference>
<evidence type="ECO:0000313" key="2">
    <source>
        <dbReference type="EMBL" id="GKV36600.1"/>
    </source>
</evidence>
<evidence type="ECO:0000259" key="1">
    <source>
        <dbReference type="Pfam" id="PF05193"/>
    </source>
</evidence>
<feature type="domain" description="Peptidase M16 C-terminal" evidence="1">
    <location>
        <begin position="1"/>
        <end position="66"/>
    </location>
</feature>
<dbReference type="PANTHER" id="PTHR11851">
    <property type="entry name" value="METALLOPROTEASE"/>
    <property type="match status" value="1"/>
</dbReference>
<evidence type="ECO:0000313" key="3">
    <source>
        <dbReference type="Proteomes" id="UP001054252"/>
    </source>
</evidence>
<reference evidence="2 3" key="1">
    <citation type="journal article" date="2021" name="Commun. Biol.">
        <title>The genome of Shorea leprosula (Dipterocarpaceae) highlights the ecological relevance of drought in aseasonal tropical rainforests.</title>
        <authorList>
            <person name="Ng K.K.S."/>
            <person name="Kobayashi M.J."/>
            <person name="Fawcett J.A."/>
            <person name="Hatakeyama M."/>
            <person name="Paape T."/>
            <person name="Ng C.H."/>
            <person name="Ang C.C."/>
            <person name="Tnah L.H."/>
            <person name="Lee C.T."/>
            <person name="Nishiyama T."/>
            <person name="Sese J."/>
            <person name="O'Brien M.J."/>
            <person name="Copetti D."/>
            <person name="Mohd Noor M.I."/>
            <person name="Ong R.C."/>
            <person name="Putra M."/>
            <person name="Sireger I.Z."/>
            <person name="Indrioko S."/>
            <person name="Kosugi Y."/>
            <person name="Izuno A."/>
            <person name="Isagi Y."/>
            <person name="Lee S.L."/>
            <person name="Shimizu K.K."/>
        </authorList>
    </citation>
    <scope>NUCLEOTIDE SEQUENCE [LARGE SCALE GENOMIC DNA]</scope>
    <source>
        <strain evidence="2">214</strain>
    </source>
</reference>
<proteinExistence type="predicted"/>
<dbReference type="InterPro" id="IPR007863">
    <property type="entry name" value="Peptidase_M16_C"/>
</dbReference>